<comment type="catalytic activity">
    <reaction evidence="2">
        <text>4-fumarylacetoacetate + H2O = acetoacetate + fumarate + H(+)</text>
        <dbReference type="Rhea" id="RHEA:10244"/>
        <dbReference type="ChEBI" id="CHEBI:13705"/>
        <dbReference type="ChEBI" id="CHEBI:15377"/>
        <dbReference type="ChEBI" id="CHEBI:15378"/>
        <dbReference type="ChEBI" id="CHEBI:18034"/>
        <dbReference type="ChEBI" id="CHEBI:29806"/>
        <dbReference type="EC" id="3.7.1.2"/>
    </reaction>
</comment>
<evidence type="ECO:0000313" key="5">
    <source>
        <dbReference type="RefSeq" id="XP_040953717.1"/>
    </source>
</evidence>
<keyword evidence="2" id="KW-0828">Tyrosine catabolism</keyword>
<proteinExistence type="inferred from homology"/>
<name>A0ABM3AFU6_GOSHI</name>
<gene>
    <name evidence="5" type="primary">LOC107956295</name>
</gene>
<dbReference type="GeneID" id="107956295"/>
<evidence type="ECO:0000313" key="4">
    <source>
        <dbReference type="Proteomes" id="UP000818029"/>
    </source>
</evidence>
<accession>A0ABM3AFU6</accession>
<feature type="domain" description="Fumarylacetoacetase-like C-terminal" evidence="3">
    <location>
        <begin position="105"/>
        <end position="146"/>
    </location>
</feature>
<sequence length="155" mass="17599">MFGWGNRYAFPSILKAHHQTGIWLTVITLQPDSVSPLLPPLAVIAIPPIQRRLGIPFPFLIFYSSFCPHQLHLLRHFPFILQARTLPLFILQVQIKPSGQTDSCMVTRSNLKNLYWIVTQQVAHHTINGCNLRPGDLLRTGTISGNLNHLDVCWN</sequence>
<comment type="cofactor">
    <cofactor evidence="2">
        <name>Mg(2+)</name>
        <dbReference type="ChEBI" id="CHEBI:18420"/>
    </cofactor>
    <cofactor evidence="2">
        <name>Ca(2+)</name>
        <dbReference type="ChEBI" id="CHEBI:29108"/>
    </cofactor>
</comment>
<comment type="similarity">
    <text evidence="1 2">Belongs to the FAH family.</text>
</comment>
<dbReference type="PANTHER" id="PTHR43069:SF2">
    <property type="entry name" value="FUMARYLACETOACETASE"/>
    <property type="match status" value="1"/>
</dbReference>
<evidence type="ECO:0000256" key="2">
    <source>
        <dbReference type="RuleBase" id="RU366008"/>
    </source>
</evidence>
<dbReference type="Pfam" id="PF01557">
    <property type="entry name" value="FAA_hydrolase"/>
    <property type="match status" value="1"/>
</dbReference>
<dbReference type="InterPro" id="IPR005959">
    <property type="entry name" value="Fumarylacetoacetase"/>
</dbReference>
<protein>
    <recommendedName>
        <fullName evidence="2">Fumarylacetoacetase</fullName>
        <ecNumber evidence="2">3.7.1.2</ecNumber>
    </recommendedName>
    <alternativeName>
        <fullName evidence="2">Fumarylacetoacetate hydrolase</fullName>
    </alternativeName>
</protein>
<reference evidence="4" key="1">
    <citation type="journal article" date="2020" name="Nat. Genet.">
        <title>Genomic diversifications of five Gossypium allopolyploid species and their impact on cotton improvement.</title>
        <authorList>
            <person name="Chen Z.J."/>
            <person name="Sreedasyam A."/>
            <person name="Ando A."/>
            <person name="Song Q."/>
            <person name="De Santiago L.M."/>
            <person name="Hulse-Kemp A.M."/>
            <person name="Ding M."/>
            <person name="Ye W."/>
            <person name="Kirkbride R.C."/>
            <person name="Jenkins J."/>
            <person name="Plott C."/>
            <person name="Lovell J."/>
            <person name="Lin Y.M."/>
            <person name="Vaughn R."/>
            <person name="Liu B."/>
            <person name="Simpson S."/>
            <person name="Scheffler B.E."/>
            <person name="Wen L."/>
            <person name="Saski C.A."/>
            <person name="Grover C.E."/>
            <person name="Hu G."/>
            <person name="Conover J.L."/>
            <person name="Carlson J.W."/>
            <person name="Shu S."/>
            <person name="Boston L.B."/>
            <person name="Williams M."/>
            <person name="Peterson D.G."/>
            <person name="McGee K."/>
            <person name="Jones D.C."/>
            <person name="Wendel J.F."/>
            <person name="Stelly D.M."/>
            <person name="Grimwood J."/>
            <person name="Schmutz J."/>
        </authorList>
    </citation>
    <scope>NUCLEOTIDE SEQUENCE [LARGE SCALE GENOMIC DNA]</scope>
    <source>
        <strain evidence="4">cv. TM-1</strain>
    </source>
</reference>
<dbReference type="Proteomes" id="UP000818029">
    <property type="component" value="Chromosome D07"/>
</dbReference>
<reference evidence="5" key="2">
    <citation type="submission" date="2025-08" db="UniProtKB">
        <authorList>
            <consortium name="RefSeq"/>
        </authorList>
    </citation>
    <scope>IDENTIFICATION</scope>
</reference>
<evidence type="ECO:0000259" key="3">
    <source>
        <dbReference type="Pfam" id="PF01557"/>
    </source>
</evidence>
<dbReference type="Gene3D" id="3.90.850.10">
    <property type="entry name" value="Fumarylacetoacetase-like, C-terminal domain"/>
    <property type="match status" value="1"/>
</dbReference>
<keyword evidence="2" id="KW-0479">Metal-binding</keyword>
<evidence type="ECO:0000256" key="1">
    <source>
        <dbReference type="ARBA" id="ARBA00010211"/>
    </source>
</evidence>
<comment type="pathway">
    <text evidence="2">Amino-acid degradation; L-phenylalanine degradation; acetoacetate and fumarate from L-phenylalanine: step 6/6.</text>
</comment>
<keyword evidence="2" id="KW-0106">Calcium</keyword>
<keyword evidence="4" id="KW-1185">Reference proteome</keyword>
<organism evidence="4 5">
    <name type="scientific">Gossypium hirsutum</name>
    <name type="common">Upland cotton</name>
    <name type="synonym">Gossypium mexicanum</name>
    <dbReference type="NCBI Taxonomy" id="3635"/>
    <lineage>
        <taxon>Eukaryota</taxon>
        <taxon>Viridiplantae</taxon>
        <taxon>Streptophyta</taxon>
        <taxon>Embryophyta</taxon>
        <taxon>Tracheophyta</taxon>
        <taxon>Spermatophyta</taxon>
        <taxon>Magnoliopsida</taxon>
        <taxon>eudicotyledons</taxon>
        <taxon>Gunneridae</taxon>
        <taxon>Pentapetalae</taxon>
        <taxon>rosids</taxon>
        <taxon>malvids</taxon>
        <taxon>Malvales</taxon>
        <taxon>Malvaceae</taxon>
        <taxon>Malvoideae</taxon>
        <taxon>Gossypium</taxon>
    </lineage>
</organism>
<dbReference type="InterPro" id="IPR036663">
    <property type="entry name" value="Fumarylacetoacetase_C_sf"/>
</dbReference>
<dbReference type="InterPro" id="IPR011234">
    <property type="entry name" value="Fumarylacetoacetase-like_C"/>
</dbReference>
<keyword evidence="2" id="KW-0378">Hydrolase</keyword>
<dbReference type="PANTHER" id="PTHR43069">
    <property type="entry name" value="FUMARYLACETOACETASE"/>
    <property type="match status" value="1"/>
</dbReference>
<dbReference type="RefSeq" id="XP_040953717.1">
    <property type="nucleotide sequence ID" value="XM_041097783.1"/>
</dbReference>
<dbReference type="SUPFAM" id="SSF56529">
    <property type="entry name" value="FAH"/>
    <property type="match status" value="1"/>
</dbReference>
<dbReference type="EC" id="3.7.1.2" evidence="2"/>
<keyword evidence="2" id="KW-0460">Magnesium</keyword>
<keyword evidence="2" id="KW-0585">Phenylalanine catabolism</keyword>